<gene>
    <name evidence="1" type="ORF">Q5707_43435</name>
</gene>
<evidence type="ECO:0000313" key="1">
    <source>
        <dbReference type="EMBL" id="WLF52255.1"/>
    </source>
</evidence>
<proteinExistence type="predicted"/>
<organism evidence="1 2">
    <name type="scientific">Rhodococcus opacus</name>
    <name type="common">Nocardia opaca</name>
    <dbReference type="NCBI Taxonomy" id="37919"/>
    <lineage>
        <taxon>Bacteria</taxon>
        <taxon>Bacillati</taxon>
        <taxon>Actinomycetota</taxon>
        <taxon>Actinomycetes</taxon>
        <taxon>Mycobacteriales</taxon>
        <taxon>Nocardiaceae</taxon>
        <taxon>Rhodococcus</taxon>
    </lineage>
</organism>
<evidence type="ECO:0000313" key="2">
    <source>
        <dbReference type="Proteomes" id="UP001231166"/>
    </source>
</evidence>
<dbReference type="RefSeq" id="WP_304711050.1">
    <property type="nucleotide sequence ID" value="NZ_CP130956.1"/>
</dbReference>
<name>A0AAX3YTR5_RHOOP</name>
<dbReference type="EMBL" id="CP130956">
    <property type="protein sequence ID" value="WLF52255.1"/>
    <property type="molecule type" value="Genomic_DNA"/>
</dbReference>
<dbReference type="AlphaFoldDB" id="A0AAX3YTR5"/>
<dbReference type="Proteomes" id="UP001231166">
    <property type="component" value="Plasmid pRho-VOC14-L"/>
</dbReference>
<evidence type="ECO:0008006" key="3">
    <source>
        <dbReference type="Google" id="ProtNLM"/>
    </source>
</evidence>
<sequence>MPRIPDDEALSSVLTLTRLDIPRVRRDAVRDTAEHLLALSSSLEAVVTRETPPTTAFNARWE</sequence>
<geneLocation type="plasmid" evidence="1 2">
    <name>pRho-VOC14-L</name>
</geneLocation>
<accession>A0AAX3YTR5</accession>
<reference evidence="1" key="1">
    <citation type="submission" date="2023-07" db="EMBL/GenBank/DDBJ databases">
        <title>Genomic analysis of Rhodococcus opacus VOC-14 with glycol ethers degradation activity.</title>
        <authorList>
            <person name="Narkevich D.A."/>
            <person name="Hlushen A.M."/>
            <person name="Akhremchuk A.E."/>
            <person name="Sikolenko M.A."/>
            <person name="Valentovich L.N."/>
        </authorList>
    </citation>
    <scope>NUCLEOTIDE SEQUENCE</scope>
    <source>
        <strain evidence="1">VOC-14</strain>
        <plasmid evidence="1">pRho-VOC14-L</plasmid>
    </source>
</reference>
<protein>
    <recommendedName>
        <fullName evidence="3">Amidase</fullName>
    </recommendedName>
</protein>
<keyword evidence="1" id="KW-0614">Plasmid</keyword>